<evidence type="ECO:0000259" key="6">
    <source>
        <dbReference type="Pfam" id="PF05175"/>
    </source>
</evidence>
<protein>
    <recommendedName>
        <fullName evidence="5">Release factor glutamine methyltransferase</fullName>
        <shortName evidence="5">RF MTase</shortName>
        <ecNumber evidence="5">2.1.1.297</ecNumber>
    </recommendedName>
    <alternativeName>
        <fullName evidence="5">N5-glutamine methyltransferase PrmC</fullName>
    </alternativeName>
    <alternativeName>
        <fullName evidence="5">Protein-(glutamine-N5) MTase PrmC</fullName>
    </alternativeName>
    <alternativeName>
        <fullName evidence="5">Protein-glutamine N-methyltransferase PrmC</fullName>
    </alternativeName>
</protein>
<dbReference type="PROSITE" id="PS00092">
    <property type="entry name" value="N6_MTASE"/>
    <property type="match status" value="1"/>
</dbReference>
<evidence type="ECO:0000313" key="8">
    <source>
        <dbReference type="EMBL" id="KRL08373.1"/>
    </source>
</evidence>
<sequence length="282" mass="32520">MNFLEAQKWAFSFMDKKDEETKNAIKLLLMDIRGWNELQLLQNLRSNLTDSEFEQFKKRIHMYQVDWPVQYILGYTRFFGHTFQVTKDTLIPRPETEELVEWILADNPVVESMREIADIGTGTGAIGISLQLERPNWDVTLSDISKKAIAVAEKNASSLGASVNFETGDLLSVLRGKYDLIVSNPPYIAISEVDLMDKSVLKHEPENALFAQENGLFFYRKFAEEISDYLKPGGKLYLEIGFKQGKKIEKLFENVGKVEIRQDFYGNDRMIRVTINKEKKKC</sequence>
<dbReference type="GO" id="GO:0102559">
    <property type="term" value="F:peptide chain release factor N(5)-glutamine methyltransferase activity"/>
    <property type="evidence" value="ECO:0007669"/>
    <property type="project" value="UniProtKB-EC"/>
</dbReference>
<dbReference type="GO" id="GO:0032259">
    <property type="term" value="P:methylation"/>
    <property type="evidence" value="ECO:0007669"/>
    <property type="project" value="UniProtKB-KW"/>
</dbReference>
<evidence type="ECO:0000256" key="1">
    <source>
        <dbReference type="ARBA" id="ARBA00022603"/>
    </source>
</evidence>
<dbReference type="EC" id="2.1.1.297" evidence="5"/>
<comment type="caution">
    <text evidence="8">The sequence shown here is derived from an EMBL/GenBank/DDBJ whole genome shotgun (WGS) entry which is preliminary data.</text>
</comment>
<dbReference type="PATRIC" id="fig|1423759.3.peg.168"/>
<keyword evidence="1 5" id="KW-0489">Methyltransferase</keyword>
<keyword evidence="9" id="KW-1185">Reference proteome</keyword>
<accession>A0A0R1MTI0</accession>
<feature type="domain" description="Release factor glutamine methyltransferase N-terminal" evidence="7">
    <location>
        <begin position="5"/>
        <end position="74"/>
    </location>
</feature>
<dbReference type="InterPro" id="IPR002052">
    <property type="entry name" value="DNA_methylase_N6_adenine_CS"/>
</dbReference>
<dbReference type="STRING" id="1423759.FC92_GL000165"/>
<dbReference type="Pfam" id="PF05175">
    <property type="entry name" value="MTS"/>
    <property type="match status" value="1"/>
</dbReference>
<name>A0A0R1MTI0_9LACO</name>
<feature type="binding site" evidence="5">
    <location>
        <begin position="120"/>
        <end position="124"/>
    </location>
    <ligand>
        <name>S-adenosyl-L-methionine</name>
        <dbReference type="ChEBI" id="CHEBI:59789"/>
    </ligand>
</feature>
<dbReference type="NCBIfam" id="TIGR00536">
    <property type="entry name" value="hemK_fam"/>
    <property type="match status" value="1"/>
</dbReference>
<dbReference type="InterPro" id="IPR019874">
    <property type="entry name" value="RF_methyltr_PrmC"/>
</dbReference>
<comment type="function">
    <text evidence="5">Methylates the class 1 translation termination release factors RF1/PrfA and RF2/PrfB on the glutamine residue of the universally conserved GGQ motif.</text>
</comment>
<dbReference type="InterPro" id="IPR029063">
    <property type="entry name" value="SAM-dependent_MTases_sf"/>
</dbReference>
<keyword evidence="3 5" id="KW-0949">S-adenosyl-L-methionine</keyword>
<dbReference type="PANTHER" id="PTHR18895:SF74">
    <property type="entry name" value="MTRF1L RELEASE FACTOR GLUTAMINE METHYLTRANSFERASE"/>
    <property type="match status" value="1"/>
</dbReference>
<feature type="binding site" evidence="5">
    <location>
        <position position="143"/>
    </location>
    <ligand>
        <name>S-adenosyl-L-methionine</name>
        <dbReference type="ChEBI" id="CHEBI:59789"/>
    </ligand>
</feature>
<dbReference type="CDD" id="cd02440">
    <property type="entry name" value="AdoMet_MTases"/>
    <property type="match status" value="1"/>
</dbReference>
<dbReference type="PANTHER" id="PTHR18895">
    <property type="entry name" value="HEMK METHYLTRANSFERASE"/>
    <property type="match status" value="1"/>
</dbReference>
<dbReference type="GO" id="GO:0003676">
    <property type="term" value="F:nucleic acid binding"/>
    <property type="evidence" value="ECO:0007669"/>
    <property type="project" value="InterPro"/>
</dbReference>
<reference evidence="8 9" key="1">
    <citation type="journal article" date="2015" name="Genome Announc.">
        <title>Expanding the biotechnology potential of lactobacilli through comparative genomics of 213 strains and associated genera.</title>
        <authorList>
            <person name="Sun Z."/>
            <person name="Harris H.M."/>
            <person name="McCann A."/>
            <person name="Guo C."/>
            <person name="Argimon S."/>
            <person name="Zhang W."/>
            <person name="Yang X."/>
            <person name="Jeffery I.B."/>
            <person name="Cooney J.C."/>
            <person name="Kagawa T.F."/>
            <person name="Liu W."/>
            <person name="Song Y."/>
            <person name="Salvetti E."/>
            <person name="Wrobel A."/>
            <person name="Rasinkangas P."/>
            <person name="Parkhill J."/>
            <person name="Rea M.C."/>
            <person name="O'Sullivan O."/>
            <person name="Ritari J."/>
            <person name="Douillard F.P."/>
            <person name="Paul Ross R."/>
            <person name="Yang R."/>
            <person name="Briner A.E."/>
            <person name="Felis G.E."/>
            <person name="de Vos W.M."/>
            <person name="Barrangou R."/>
            <person name="Klaenhammer T.R."/>
            <person name="Caufield P.W."/>
            <person name="Cui Y."/>
            <person name="Zhang H."/>
            <person name="O'Toole P.W."/>
        </authorList>
    </citation>
    <scope>NUCLEOTIDE SEQUENCE [LARGE SCALE GENOMIC DNA]</scope>
    <source>
        <strain evidence="8 9">DSM 19519</strain>
    </source>
</reference>
<dbReference type="Proteomes" id="UP000051448">
    <property type="component" value="Unassembled WGS sequence"/>
</dbReference>
<dbReference type="HAMAP" id="MF_02126">
    <property type="entry name" value="RF_methyltr_PrmC"/>
    <property type="match status" value="1"/>
</dbReference>
<dbReference type="InterPro" id="IPR040758">
    <property type="entry name" value="PrmC_N"/>
</dbReference>
<dbReference type="EMBL" id="AZDX01000001">
    <property type="protein sequence ID" value="KRL08373.1"/>
    <property type="molecule type" value="Genomic_DNA"/>
</dbReference>
<proteinExistence type="inferred from homology"/>
<evidence type="ECO:0000256" key="5">
    <source>
        <dbReference type="HAMAP-Rule" id="MF_02126"/>
    </source>
</evidence>
<gene>
    <name evidence="5" type="primary">prmC</name>
    <name evidence="8" type="ORF">FC92_GL000165</name>
</gene>
<keyword evidence="2 5" id="KW-0808">Transferase</keyword>
<dbReference type="InterPro" id="IPR050320">
    <property type="entry name" value="N5-glutamine_MTase"/>
</dbReference>
<evidence type="ECO:0000313" key="9">
    <source>
        <dbReference type="Proteomes" id="UP000051448"/>
    </source>
</evidence>
<comment type="catalytic activity">
    <reaction evidence="4 5">
        <text>L-glutaminyl-[peptide chain release factor] + S-adenosyl-L-methionine = N(5)-methyl-L-glutaminyl-[peptide chain release factor] + S-adenosyl-L-homocysteine + H(+)</text>
        <dbReference type="Rhea" id="RHEA:42896"/>
        <dbReference type="Rhea" id="RHEA-COMP:10271"/>
        <dbReference type="Rhea" id="RHEA-COMP:10272"/>
        <dbReference type="ChEBI" id="CHEBI:15378"/>
        <dbReference type="ChEBI" id="CHEBI:30011"/>
        <dbReference type="ChEBI" id="CHEBI:57856"/>
        <dbReference type="ChEBI" id="CHEBI:59789"/>
        <dbReference type="ChEBI" id="CHEBI:61891"/>
        <dbReference type="EC" id="2.1.1.297"/>
    </reaction>
</comment>
<dbReference type="InterPro" id="IPR004556">
    <property type="entry name" value="HemK-like"/>
</dbReference>
<dbReference type="SUPFAM" id="SSF53335">
    <property type="entry name" value="S-adenosyl-L-methionine-dependent methyltransferases"/>
    <property type="match status" value="1"/>
</dbReference>
<dbReference type="AlphaFoldDB" id="A0A0R1MTI0"/>
<comment type="caution">
    <text evidence="5">Lacks conserved residue(s) required for the propagation of feature annotation.</text>
</comment>
<feature type="domain" description="Methyltransferase small" evidence="6">
    <location>
        <begin position="111"/>
        <end position="192"/>
    </location>
</feature>
<evidence type="ECO:0000256" key="4">
    <source>
        <dbReference type="ARBA" id="ARBA00048391"/>
    </source>
</evidence>
<evidence type="ECO:0000256" key="2">
    <source>
        <dbReference type="ARBA" id="ARBA00022679"/>
    </source>
</evidence>
<dbReference type="Pfam" id="PF17827">
    <property type="entry name" value="PrmC_N"/>
    <property type="match status" value="1"/>
</dbReference>
<dbReference type="InterPro" id="IPR007848">
    <property type="entry name" value="Small_mtfrase_dom"/>
</dbReference>
<dbReference type="Gene3D" id="1.10.8.10">
    <property type="entry name" value="DNA helicase RuvA subunit, C-terminal domain"/>
    <property type="match status" value="1"/>
</dbReference>
<feature type="binding site" evidence="5">
    <location>
        <position position="184"/>
    </location>
    <ligand>
        <name>S-adenosyl-L-methionine</name>
        <dbReference type="ChEBI" id="CHEBI:59789"/>
    </ligand>
</feature>
<evidence type="ECO:0000256" key="3">
    <source>
        <dbReference type="ARBA" id="ARBA00022691"/>
    </source>
</evidence>
<dbReference type="NCBIfam" id="TIGR03534">
    <property type="entry name" value="RF_mod_PrmC"/>
    <property type="match status" value="1"/>
</dbReference>
<comment type="similarity">
    <text evidence="5">Belongs to the protein N5-glutamine methyltransferase family. PrmC subfamily.</text>
</comment>
<organism evidence="8 9">
    <name type="scientific">Liquorilactobacillus hordei DSM 19519</name>
    <dbReference type="NCBI Taxonomy" id="1423759"/>
    <lineage>
        <taxon>Bacteria</taxon>
        <taxon>Bacillati</taxon>
        <taxon>Bacillota</taxon>
        <taxon>Bacilli</taxon>
        <taxon>Lactobacillales</taxon>
        <taxon>Lactobacillaceae</taxon>
        <taxon>Liquorilactobacillus</taxon>
    </lineage>
</organism>
<feature type="binding site" evidence="5">
    <location>
        <begin position="184"/>
        <end position="187"/>
    </location>
    <ligand>
        <name>substrate</name>
    </ligand>
</feature>
<dbReference type="Gene3D" id="3.40.50.150">
    <property type="entry name" value="Vaccinia Virus protein VP39"/>
    <property type="match status" value="1"/>
</dbReference>
<evidence type="ECO:0000259" key="7">
    <source>
        <dbReference type="Pfam" id="PF17827"/>
    </source>
</evidence>